<dbReference type="OrthoDB" id="10003321at2759"/>
<evidence type="ECO:0000313" key="5">
    <source>
        <dbReference type="EMBL" id="CAF4448931.1"/>
    </source>
</evidence>
<evidence type="ECO:0000313" key="4">
    <source>
        <dbReference type="EMBL" id="CAF4233659.1"/>
    </source>
</evidence>
<dbReference type="Proteomes" id="UP000663851">
    <property type="component" value="Unassembled WGS sequence"/>
</dbReference>
<reference evidence="4" key="1">
    <citation type="submission" date="2021-02" db="EMBL/GenBank/DDBJ databases">
        <authorList>
            <person name="Nowell W R."/>
        </authorList>
    </citation>
    <scope>NUCLEOTIDE SEQUENCE</scope>
</reference>
<dbReference type="Proteomes" id="UP000663872">
    <property type="component" value="Unassembled WGS sequence"/>
</dbReference>
<proteinExistence type="predicted"/>
<evidence type="ECO:0000313" key="2">
    <source>
        <dbReference type="EMBL" id="CAF3642746.1"/>
    </source>
</evidence>
<gene>
    <name evidence="3" type="ORF">GRG538_LOCUS27223</name>
    <name evidence="5" type="ORF">HFQ381_LOCUS23726</name>
    <name evidence="2" type="ORF">LUA448_LOCUS32542</name>
    <name evidence="6" type="ORF">QYT958_LOCUS11677</name>
    <name evidence="1" type="ORF">TIS948_LOCUS27400</name>
    <name evidence="4" type="ORF">UJA718_LOCUS8492</name>
</gene>
<evidence type="ECO:0000313" key="7">
    <source>
        <dbReference type="Proteomes" id="UP000663873"/>
    </source>
</evidence>
<dbReference type="EMBL" id="CAJOBO010002400">
    <property type="protein sequence ID" value="CAF4448931.1"/>
    <property type="molecule type" value="Genomic_DNA"/>
</dbReference>
<dbReference type="Proteomes" id="UP000663848">
    <property type="component" value="Unassembled WGS sequence"/>
</dbReference>
<dbReference type="AlphaFoldDB" id="A0A820DK56"/>
<evidence type="ECO:0000313" key="6">
    <source>
        <dbReference type="EMBL" id="CAF4602909.1"/>
    </source>
</evidence>
<accession>A0A820DK56</accession>
<dbReference type="EMBL" id="CAJOBR010001375">
    <property type="protein sequence ID" value="CAF4602909.1"/>
    <property type="molecule type" value="Genomic_DNA"/>
</dbReference>
<evidence type="ECO:0000313" key="3">
    <source>
        <dbReference type="EMBL" id="CAF3684110.1"/>
    </source>
</evidence>
<dbReference type="Gene3D" id="2.60.120.260">
    <property type="entry name" value="Galactose-binding domain-like"/>
    <property type="match status" value="1"/>
</dbReference>
<dbReference type="Proteomes" id="UP000663833">
    <property type="component" value="Unassembled WGS sequence"/>
</dbReference>
<dbReference type="EMBL" id="CAJNYT010004728">
    <property type="protein sequence ID" value="CAF3684110.1"/>
    <property type="molecule type" value="Genomic_DNA"/>
</dbReference>
<name>A0A820DK56_9BILA</name>
<dbReference type="EMBL" id="CAJNXB010004889">
    <property type="protein sequence ID" value="CAF3397552.1"/>
    <property type="molecule type" value="Genomic_DNA"/>
</dbReference>
<comment type="caution">
    <text evidence="4">The sequence shown here is derived from an EMBL/GenBank/DDBJ whole genome shotgun (WGS) entry which is preliminary data.</text>
</comment>
<dbReference type="Proteomes" id="UP000663873">
    <property type="component" value="Unassembled WGS sequence"/>
</dbReference>
<dbReference type="EMBL" id="CAJOBP010000904">
    <property type="protein sequence ID" value="CAF4233659.1"/>
    <property type="molecule type" value="Genomic_DNA"/>
</dbReference>
<dbReference type="Proteomes" id="UP000663825">
    <property type="component" value="Unassembled WGS sequence"/>
</dbReference>
<sequence length="209" mass="22095">MIAGCLTAVFLTSHSGGSSSSVDSSTTTVPSASSIATTLTTTTGSTTTTVMVPSSVLNNTCTAIMSGTITTLVYLSDVAIFPYTYFQYLYVATSTSTTMMLALRQDPSYWCLDDISVTNNSSQLWQDGGFEQSPLTQYYTYCNPNGASASGSISATCTHSGSYSFYDGSVGYSDYLSQTFTTVVGSTYNITFWLQSMGGPANSFLVIIG</sequence>
<organism evidence="4 7">
    <name type="scientific">Rotaria socialis</name>
    <dbReference type="NCBI Taxonomy" id="392032"/>
    <lineage>
        <taxon>Eukaryota</taxon>
        <taxon>Metazoa</taxon>
        <taxon>Spiralia</taxon>
        <taxon>Gnathifera</taxon>
        <taxon>Rotifera</taxon>
        <taxon>Eurotatoria</taxon>
        <taxon>Bdelloidea</taxon>
        <taxon>Philodinida</taxon>
        <taxon>Philodinidae</taxon>
        <taxon>Rotaria</taxon>
    </lineage>
</organism>
<evidence type="ECO:0000313" key="1">
    <source>
        <dbReference type="EMBL" id="CAF3397552.1"/>
    </source>
</evidence>
<protein>
    <submittedName>
        <fullName evidence="4">Uncharacterized protein</fullName>
    </submittedName>
</protein>
<dbReference type="EMBL" id="CAJNYD010004846">
    <property type="protein sequence ID" value="CAF3642746.1"/>
    <property type="molecule type" value="Genomic_DNA"/>
</dbReference>
<keyword evidence="7" id="KW-1185">Reference proteome</keyword>